<keyword evidence="2" id="KW-1185">Reference proteome</keyword>
<evidence type="ECO:0000313" key="1">
    <source>
        <dbReference type="EMBL" id="GBN38427.1"/>
    </source>
</evidence>
<dbReference type="AlphaFoldDB" id="A0A4Y2NK95"/>
<sequence length="135" mass="15042">MEFGLSVNSIDTGLSHTSLQAKDDSRPNVTLNFPPLSLSVIEFTPAARAFFFGVARPDVFGEEGSFLTIRTIPTVIVVFEGGSEFSLSLIEKLGRPRILMSLYFNGLRNQRVKSVRNETIRIVEQVQFLTSKDDT</sequence>
<comment type="caution">
    <text evidence="1">The sequence shown here is derived from an EMBL/GenBank/DDBJ whole genome shotgun (WGS) entry which is preliminary data.</text>
</comment>
<gene>
    <name evidence="1" type="ORF">AVEN_248240_1</name>
</gene>
<dbReference type="Proteomes" id="UP000499080">
    <property type="component" value="Unassembled WGS sequence"/>
</dbReference>
<name>A0A4Y2NK95_ARAVE</name>
<proteinExistence type="predicted"/>
<accession>A0A4Y2NK95</accession>
<reference evidence="1 2" key="1">
    <citation type="journal article" date="2019" name="Sci. Rep.">
        <title>Orb-weaving spider Araneus ventricosus genome elucidates the spidroin gene catalogue.</title>
        <authorList>
            <person name="Kono N."/>
            <person name="Nakamura H."/>
            <person name="Ohtoshi R."/>
            <person name="Moran D.A.P."/>
            <person name="Shinohara A."/>
            <person name="Yoshida Y."/>
            <person name="Fujiwara M."/>
            <person name="Mori M."/>
            <person name="Tomita M."/>
            <person name="Arakawa K."/>
        </authorList>
    </citation>
    <scope>NUCLEOTIDE SEQUENCE [LARGE SCALE GENOMIC DNA]</scope>
</reference>
<dbReference type="EMBL" id="BGPR01009180">
    <property type="protein sequence ID" value="GBN38427.1"/>
    <property type="molecule type" value="Genomic_DNA"/>
</dbReference>
<organism evidence="1 2">
    <name type="scientific">Araneus ventricosus</name>
    <name type="common">Orbweaver spider</name>
    <name type="synonym">Epeira ventricosa</name>
    <dbReference type="NCBI Taxonomy" id="182803"/>
    <lineage>
        <taxon>Eukaryota</taxon>
        <taxon>Metazoa</taxon>
        <taxon>Ecdysozoa</taxon>
        <taxon>Arthropoda</taxon>
        <taxon>Chelicerata</taxon>
        <taxon>Arachnida</taxon>
        <taxon>Araneae</taxon>
        <taxon>Araneomorphae</taxon>
        <taxon>Entelegynae</taxon>
        <taxon>Araneoidea</taxon>
        <taxon>Araneidae</taxon>
        <taxon>Araneus</taxon>
    </lineage>
</organism>
<evidence type="ECO:0000313" key="2">
    <source>
        <dbReference type="Proteomes" id="UP000499080"/>
    </source>
</evidence>
<protein>
    <submittedName>
        <fullName evidence="1">Uncharacterized protein</fullName>
    </submittedName>
</protein>